<keyword evidence="3" id="KW-1185">Reference proteome</keyword>
<feature type="domain" description="MbtH-like" evidence="1">
    <location>
        <begin position="3"/>
        <end position="53"/>
    </location>
</feature>
<sequence length="64" mass="7083">MPNPFDDPNGTYLVLADGKGHHSLWPAFADVPAGWAVVRHAGTRQECLDHIDHDPTDRPEHETA</sequence>
<protein>
    <submittedName>
        <fullName evidence="2">Protein mbtH</fullName>
    </submittedName>
</protein>
<gene>
    <name evidence="2" type="ORF">ABB07_24035</name>
</gene>
<dbReference type="RefSeq" id="WP_208900702.1">
    <property type="nucleotide sequence ID" value="NZ_CP011497.1"/>
</dbReference>
<evidence type="ECO:0000313" key="2">
    <source>
        <dbReference type="EMBL" id="AKJ12991.1"/>
    </source>
</evidence>
<dbReference type="InterPro" id="IPR037407">
    <property type="entry name" value="MLP_fam"/>
</dbReference>
<organism evidence="2 3">
    <name type="scientific">Streptomyces incarnatus</name>
    <dbReference type="NCBI Taxonomy" id="665007"/>
    <lineage>
        <taxon>Bacteria</taxon>
        <taxon>Bacillati</taxon>
        <taxon>Actinomycetota</taxon>
        <taxon>Actinomycetes</taxon>
        <taxon>Kitasatosporales</taxon>
        <taxon>Streptomycetaceae</taxon>
        <taxon>Streptomyces</taxon>
    </lineage>
</organism>
<dbReference type="SMART" id="SM00923">
    <property type="entry name" value="MbtH"/>
    <property type="match status" value="1"/>
</dbReference>
<dbReference type="EMBL" id="CP011497">
    <property type="protein sequence ID" value="AKJ12991.1"/>
    <property type="molecule type" value="Genomic_DNA"/>
</dbReference>
<dbReference type="Pfam" id="PF03621">
    <property type="entry name" value="MbtH"/>
    <property type="match status" value="1"/>
</dbReference>
<dbReference type="InterPro" id="IPR038020">
    <property type="entry name" value="MbtH-like_sf"/>
</dbReference>
<dbReference type="PANTHER" id="PTHR38444">
    <property type="entry name" value="ENTEROBACTIN BIOSYNTHESIS PROTEIN YBDZ"/>
    <property type="match status" value="1"/>
</dbReference>
<evidence type="ECO:0000259" key="1">
    <source>
        <dbReference type="SMART" id="SM00923"/>
    </source>
</evidence>
<reference evidence="2 3" key="1">
    <citation type="journal article" date="2015" name="ISME J.">
        <title>Draft Genome Sequence of Streptomyces incarnatus NRRL8089, which Produces the Nucleoside Antibiotic Sinefungin.</title>
        <authorList>
            <person name="Oshima K."/>
            <person name="Hattori M."/>
            <person name="Shimizu H."/>
            <person name="Fukuda K."/>
            <person name="Nemoto M."/>
            <person name="Inagaki K."/>
            <person name="Tamura T."/>
        </authorList>
    </citation>
    <scope>NUCLEOTIDE SEQUENCE [LARGE SCALE GENOMIC DNA]</scope>
    <source>
        <strain evidence="2 3">NRRL 8089</strain>
    </source>
</reference>
<dbReference type="PANTHER" id="PTHR38444:SF1">
    <property type="entry name" value="ENTEROBACTIN BIOSYNTHESIS PROTEIN YBDZ"/>
    <property type="match status" value="1"/>
</dbReference>
<proteinExistence type="predicted"/>
<name>A0ABM5TPL6_9ACTN</name>
<accession>A0ABM5TPL6</accession>
<evidence type="ECO:0000313" key="3">
    <source>
        <dbReference type="Proteomes" id="UP000035366"/>
    </source>
</evidence>
<dbReference type="InterPro" id="IPR005153">
    <property type="entry name" value="MbtH-like_dom"/>
</dbReference>
<dbReference type="Gene3D" id="3.90.820.10">
    <property type="entry name" value="Structural Genomics, Unknown Function 30-nov-00 1gh9 Mol_id"/>
    <property type="match status" value="1"/>
</dbReference>
<dbReference type="SUPFAM" id="SSF160582">
    <property type="entry name" value="MbtH-like"/>
    <property type="match status" value="1"/>
</dbReference>
<dbReference type="Proteomes" id="UP000035366">
    <property type="component" value="Chromosome"/>
</dbReference>